<protein>
    <submittedName>
        <fullName evidence="1">Uncharacterized protein</fullName>
    </submittedName>
</protein>
<dbReference type="AlphaFoldDB" id="A0A8S1M498"/>
<dbReference type="EMBL" id="CAJJDM010000055">
    <property type="protein sequence ID" value="CAD8075718.1"/>
    <property type="molecule type" value="Genomic_DNA"/>
</dbReference>
<comment type="caution">
    <text evidence="1">The sequence shown here is derived from an EMBL/GenBank/DDBJ whole genome shotgun (WGS) entry which is preliminary data.</text>
</comment>
<dbReference type="Proteomes" id="UP000688137">
    <property type="component" value="Unassembled WGS sequence"/>
</dbReference>
<gene>
    <name evidence="1" type="ORF">PPRIM_AZ9-3.1.T0550024</name>
</gene>
<reference evidence="1" key="1">
    <citation type="submission" date="2021-01" db="EMBL/GenBank/DDBJ databases">
        <authorList>
            <consortium name="Genoscope - CEA"/>
            <person name="William W."/>
        </authorList>
    </citation>
    <scope>NUCLEOTIDE SEQUENCE</scope>
</reference>
<sequence>MNSIKHSTNYRHPFTFNQWSSWNQQNKYNYGDYEYFYTKNELTQRGKQNKQQVVDIQIQLQMIWLENQQGILQSKSNKLKYC</sequence>
<evidence type="ECO:0000313" key="2">
    <source>
        <dbReference type="Proteomes" id="UP000688137"/>
    </source>
</evidence>
<organism evidence="1 2">
    <name type="scientific">Paramecium primaurelia</name>
    <dbReference type="NCBI Taxonomy" id="5886"/>
    <lineage>
        <taxon>Eukaryota</taxon>
        <taxon>Sar</taxon>
        <taxon>Alveolata</taxon>
        <taxon>Ciliophora</taxon>
        <taxon>Intramacronucleata</taxon>
        <taxon>Oligohymenophorea</taxon>
        <taxon>Peniculida</taxon>
        <taxon>Parameciidae</taxon>
        <taxon>Paramecium</taxon>
    </lineage>
</organism>
<keyword evidence="2" id="KW-1185">Reference proteome</keyword>
<evidence type="ECO:0000313" key="1">
    <source>
        <dbReference type="EMBL" id="CAD8075718.1"/>
    </source>
</evidence>
<accession>A0A8S1M498</accession>
<name>A0A8S1M498_PARPR</name>
<proteinExistence type="predicted"/>